<dbReference type="Proteomes" id="UP001140172">
    <property type="component" value="Unassembled WGS sequence"/>
</dbReference>
<dbReference type="GO" id="GO:0010506">
    <property type="term" value="P:regulation of autophagy"/>
    <property type="evidence" value="ECO:0007669"/>
    <property type="project" value="InterPro"/>
</dbReference>
<dbReference type="PROSITE" id="PS00107">
    <property type="entry name" value="PROTEIN_KINASE_ATP"/>
    <property type="match status" value="1"/>
</dbReference>
<dbReference type="GO" id="GO:0042594">
    <property type="term" value="P:response to starvation"/>
    <property type="evidence" value="ECO:0007669"/>
    <property type="project" value="TreeGrafter"/>
</dbReference>
<evidence type="ECO:0000256" key="3">
    <source>
        <dbReference type="ARBA" id="ARBA00022741"/>
    </source>
</evidence>
<dbReference type="GO" id="GO:0004674">
    <property type="term" value="F:protein serine/threonine kinase activity"/>
    <property type="evidence" value="ECO:0007669"/>
    <property type="project" value="UniProtKB-EC"/>
</dbReference>
<dbReference type="GO" id="GO:0000045">
    <property type="term" value="P:autophagosome assembly"/>
    <property type="evidence" value="ECO:0007669"/>
    <property type="project" value="TreeGrafter"/>
</dbReference>
<dbReference type="FunFam" id="3.30.200.20:FF:000042">
    <property type="entry name" value="Aurora kinase A"/>
    <property type="match status" value="1"/>
</dbReference>
<proteinExistence type="predicted"/>
<feature type="domain" description="Protein kinase" evidence="9">
    <location>
        <begin position="24"/>
        <end position="303"/>
    </location>
</feature>
<evidence type="ECO:0000256" key="1">
    <source>
        <dbReference type="ARBA" id="ARBA00012513"/>
    </source>
</evidence>
<dbReference type="PANTHER" id="PTHR24348:SF22">
    <property type="entry name" value="NON-SPECIFIC SERINE_THREONINE PROTEIN KINASE"/>
    <property type="match status" value="1"/>
</dbReference>
<dbReference type="GO" id="GO:0005776">
    <property type="term" value="C:autophagosome"/>
    <property type="evidence" value="ECO:0007669"/>
    <property type="project" value="TreeGrafter"/>
</dbReference>
<evidence type="ECO:0000256" key="7">
    <source>
        <dbReference type="PROSITE-ProRule" id="PRU10141"/>
    </source>
</evidence>
<dbReference type="SMART" id="SM00220">
    <property type="entry name" value="S_TKc"/>
    <property type="match status" value="1"/>
</dbReference>
<keyword evidence="3 7" id="KW-0547">Nucleotide-binding</keyword>
<dbReference type="InterPro" id="IPR000719">
    <property type="entry name" value="Prot_kinase_dom"/>
</dbReference>
<keyword evidence="4 10" id="KW-0418">Kinase</keyword>
<dbReference type="EC" id="2.7.11.1" evidence="1"/>
<dbReference type="InterPro" id="IPR022708">
    <property type="entry name" value="Atg1-like_tMIT"/>
</dbReference>
<dbReference type="Pfam" id="PF00069">
    <property type="entry name" value="Pkinase"/>
    <property type="match status" value="1"/>
</dbReference>
<dbReference type="GO" id="GO:0005524">
    <property type="term" value="F:ATP binding"/>
    <property type="evidence" value="ECO:0007669"/>
    <property type="project" value="UniProtKB-UniRule"/>
</dbReference>
<keyword evidence="2 10" id="KW-0808">Transferase</keyword>
<gene>
    <name evidence="10" type="primary">ATG1</name>
    <name evidence="10" type="ORF">GGI15_002456</name>
</gene>
<dbReference type="InterPro" id="IPR011009">
    <property type="entry name" value="Kinase-like_dom_sf"/>
</dbReference>
<dbReference type="GO" id="GO:0034045">
    <property type="term" value="C:phagophore assembly site membrane"/>
    <property type="evidence" value="ECO:0007669"/>
    <property type="project" value="TreeGrafter"/>
</dbReference>
<comment type="caution">
    <text evidence="10">The sequence shown here is derived from an EMBL/GenBank/DDBJ whole genome shotgun (WGS) entry which is preliminary data.</text>
</comment>
<dbReference type="GO" id="GO:0000422">
    <property type="term" value="P:autophagy of mitochondrion"/>
    <property type="evidence" value="ECO:0007669"/>
    <property type="project" value="TreeGrafter"/>
</dbReference>
<feature type="binding site" evidence="7">
    <location>
        <position position="53"/>
    </location>
    <ligand>
        <name>ATP</name>
        <dbReference type="ChEBI" id="CHEBI:30616"/>
    </ligand>
</feature>
<accession>A0A9W8HF08</accession>
<evidence type="ECO:0000259" key="9">
    <source>
        <dbReference type="PROSITE" id="PS50011"/>
    </source>
</evidence>
<dbReference type="Pfam" id="PF21127">
    <property type="entry name" value="ATG1-like_MIT2"/>
    <property type="match status" value="1"/>
</dbReference>
<feature type="region of interest" description="Disordered" evidence="8">
    <location>
        <begin position="347"/>
        <end position="367"/>
    </location>
</feature>
<evidence type="ECO:0000256" key="5">
    <source>
        <dbReference type="ARBA" id="ARBA00022840"/>
    </source>
</evidence>
<organism evidence="10 11">
    <name type="scientific">Coemansia interrupta</name>
    <dbReference type="NCBI Taxonomy" id="1126814"/>
    <lineage>
        <taxon>Eukaryota</taxon>
        <taxon>Fungi</taxon>
        <taxon>Fungi incertae sedis</taxon>
        <taxon>Zoopagomycota</taxon>
        <taxon>Kickxellomycotina</taxon>
        <taxon>Kickxellomycetes</taxon>
        <taxon>Kickxellales</taxon>
        <taxon>Kickxellaceae</taxon>
        <taxon>Coemansia</taxon>
    </lineage>
</organism>
<dbReference type="SUPFAM" id="SSF56112">
    <property type="entry name" value="Protein kinase-like (PK-like)"/>
    <property type="match status" value="1"/>
</dbReference>
<evidence type="ECO:0000256" key="2">
    <source>
        <dbReference type="ARBA" id="ARBA00022679"/>
    </source>
</evidence>
<dbReference type="PANTHER" id="PTHR24348">
    <property type="entry name" value="SERINE/THREONINE-PROTEIN KINASE UNC-51-RELATED"/>
    <property type="match status" value="1"/>
</dbReference>
<dbReference type="OrthoDB" id="346907at2759"/>
<sequence length="665" mass="73023">MQANDQGSTSVSPRQRASVVIGDYELGPQIGKGSFATVYRGLNKKTNAPVAIKSVVRSSLTRRLLENLETEINILRTVRHPSIVELIDCLKSRNHIHLVMEYCALGDLASYLRKRKDHPALRNEYGGLNMLIVRQFVTQLGDAMRFLRSRDVIHRDIKTQNILLVPPPNYTLGDSEAHGDIPKIKVADFGFARNLPSSALAETLCGSPLYMAPEILHYEPYDAKADLWSIGAVIYEMMTGKQPFHASNHVDLAEEEQALAEREYVVIEKRAVEMNYLADEMESSPRTPISFYPPRAGAIHQAPGVARQMTALARAIHNAVSSQYNISTEAANGPLNSRLASNSAASAAAGGASDGGGRRNSGQTVFNPLDQDLADTFESRHSQGTQQEEPTIRRMEGLAYMAFAMSVLADMKWRLLPPSVTGASSAKNKSKGIKTDPLVDPDGGYLNPSDVTIEEAFVLYLRALSLLHCAMREASRYWASLHDSTGLTGRTSTGSHSLSTNNTANSVTSVTVSTAFNGAVQWVRAKFNECLDRAEALKQLANGHELDNVAQVSIVQVLYEQALALGKVAAMRELKWIDPLDCDRAYQLAIWMLSAILETTDTTASAARSGSSHSAHDALEGLAGDLEDEEEMGIEDRTIVEQFIASIVKRREKLQRRLMQLENLE</sequence>
<evidence type="ECO:0000256" key="6">
    <source>
        <dbReference type="ARBA" id="ARBA00030237"/>
    </source>
</evidence>
<dbReference type="AlphaFoldDB" id="A0A9W8HF08"/>
<dbReference type="PROSITE" id="PS00108">
    <property type="entry name" value="PROTEIN_KINASE_ST"/>
    <property type="match status" value="1"/>
</dbReference>
<evidence type="ECO:0000256" key="8">
    <source>
        <dbReference type="SAM" id="MobiDB-lite"/>
    </source>
</evidence>
<dbReference type="Pfam" id="PF12063">
    <property type="entry name" value="ATG1-like_MIT1"/>
    <property type="match status" value="1"/>
</dbReference>
<name>A0A9W8HF08_9FUNG</name>
<dbReference type="PROSITE" id="PS50011">
    <property type="entry name" value="PROTEIN_KINASE_DOM"/>
    <property type="match status" value="1"/>
</dbReference>
<dbReference type="GO" id="GO:0034727">
    <property type="term" value="P:piecemeal microautophagy of the nucleus"/>
    <property type="evidence" value="ECO:0007669"/>
    <property type="project" value="TreeGrafter"/>
</dbReference>
<evidence type="ECO:0000313" key="10">
    <source>
        <dbReference type="EMBL" id="KAJ2783794.1"/>
    </source>
</evidence>
<dbReference type="GO" id="GO:0005829">
    <property type="term" value="C:cytosol"/>
    <property type="evidence" value="ECO:0007669"/>
    <property type="project" value="TreeGrafter"/>
</dbReference>
<dbReference type="EMBL" id="JANBUM010000131">
    <property type="protein sequence ID" value="KAJ2783794.1"/>
    <property type="molecule type" value="Genomic_DNA"/>
</dbReference>
<reference evidence="10" key="1">
    <citation type="submission" date="2022-07" db="EMBL/GenBank/DDBJ databases">
        <title>Phylogenomic reconstructions and comparative analyses of Kickxellomycotina fungi.</title>
        <authorList>
            <person name="Reynolds N.K."/>
            <person name="Stajich J.E."/>
            <person name="Barry K."/>
            <person name="Grigoriev I.V."/>
            <person name="Crous P."/>
            <person name="Smith M.E."/>
        </authorList>
    </citation>
    <scope>NUCLEOTIDE SEQUENCE</scope>
    <source>
        <strain evidence="10">BCRC 34489</strain>
    </source>
</reference>
<dbReference type="GO" id="GO:0061709">
    <property type="term" value="P:reticulophagy"/>
    <property type="evidence" value="ECO:0007669"/>
    <property type="project" value="TreeGrafter"/>
</dbReference>
<dbReference type="InterPro" id="IPR017441">
    <property type="entry name" value="Protein_kinase_ATP_BS"/>
</dbReference>
<dbReference type="Gene3D" id="1.10.510.10">
    <property type="entry name" value="Transferase(Phosphotransferase) domain 1"/>
    <property type="match status" value="1"/>
</dbReference>
<evidence type="ECO:0000313" key="11">
    <source>
        <dbReference type="Proteomes" id="UP001140172"/>
    </source>
</evidence>
<dbReference type="InterPro" id="IPR008271">
    <property type="entry name" value="Ser/Thr_kinase_AS"/>
</dbReference>
<keyword evidence="11" id="KW-1185">Reference proteome</keyword>
<evidence type="ECO:0000256" key="4">
    <source>
        <dbReference type="ARBA" id="ARBA00022777"/>
    </source>
</evidence>
<keyword evidence="5 7" id="KW-0067">ATP-binding</keyword>
<protein>
    <recommendedName>
        <fullName evidence="1">non-specific serine/threonine protein kinase</fullName>
        <ecNumber evidence="1">2.7.11.1</ecNumber>
    </recommendedName>
    <alternativeName>
        <fullName evidence="6">Autophagy-related protein 1</fullName>
    </alternativeName>
</protein>
<dbReference type="InterPro" id="IPR045269">
    <property type="entry name" value="Atg1-like"/>
</dbReference>
<dbReference type="InterPro" id="IPR048941">
    <property type="entry name" value="ATG1-like_MIT2"/>
</dbReference>